<keyword evidence="2" id="KW-0732">Signal</keyword>
<proteinExistence type="predicted"/>
<accession>A0A6S6Z588</accession>
<dbReference type="PANTHER" id="PTHR35560">
    <property type="entry name" value="BLL0132 PROTEIN"/>
    <property type="match status" value="1"/>
</dbReference>
<reference evidence="4 5" key="1">
    <citation type="submission" date="2020-04" db="EMBL/GenBank/DDBJ databases">
        <authorList>
            <person name="De Canck E."/>
        </authorList>
    </citation>
    <scope>NUCLEOTIDE SEQUENCE [LARGE SCALE GENOMIC DNA]</scope>
    <source>
        <strain evidence="4 5">LMG 3458</strain>
    </source>
</reference>
<evidence type="ECO:0000259" key="3">
    <source>
        <dbReference type="Pfam" id="PF12697"/>
    </source>
</evidence>
<dbReference type="SUPFAM" id="SSF53474">
    <property type="entry name" value="alpha/beta-Hydrolases"/>
    <property type="match status" value="1"/>
</dbReference>
<dbReference type="Pfam" id="PF12697">
    <property type="entry name" value="Abhydrolase_6"/>
    <property type="match status" value="1"/>
</dbReference>
<dbReference type="EMBL" id="CADIJO010000002">
    <property type="protein sequence ID" value="CAB3662907.1"/>
    <property type="molecule type" value="Genomic_DNA"/>
</dbReference>
<feature type="signal peptide" evidence="2">
    <location>
        <begin position="1"/>
        <end position="22"/>
    </location>
</feature>
<dbReference type="InterPro" id="IPR000073">
    <property type="entry name" value="AB_hydrolase_1"/>
</dbReference>
<organism evidence="4 5">
    <name type="scientific">Achromobacter deleyi</name>
    <dbReference type="NCBI Taxonomy" id="1353891"/>
    <lineage>
        <taxon>Bacteria</taxon>
        <taxon>Pseudomonadati</taxon>
        <taxon>Pseudomonadota</taxon>
        <taxon>Betaproteobacteria</taxon>
        <taxon>Burkholderiales</taxon>
        <taxon>Alcaligenaceae</taxon>
        <taxon>Achromobacter</taxon>
    </lineage>
</organism>
<evidence type="ECO:0000313" key="4">
    <source>
        <dbReference type="EMBL" id="CAB3662907.1"/>
    </source>
</evidence>
<dbReference type="AlphaFoldDB" id="A0A6S6Z588"/>
<gene>
    <name evidence="4" type="ORF">LMG3458_00683</name>
</gene>
<evidence type="ECO:0000256" key="1">
    <source>
        <dbReference type="SAM" id="MobiDB-lite"/>
    </source>
</evidence>
<name>A0A6S6Z588_9BURK</name>
<dbReference type="InterPro" id="IPR029058">
    <property type="entry name" value="AB_hydrolase_fold"/>
</dbReference>
<evidence type="ECO:0000256" key="2">
    <source>
        <dbReference type="SAM" id="SignalP"/>
    </source>
</evidence>
<dbReference type="PANTHER" id="PTHR35560:SF3">
    <property type="entry name" value="PEPTIDASE S9 PROLYL OLIGOPEPTIDASE CATALYTIC DOMAIN-CONTAINING PROTEIN"/>
    <property type="match status" value="1"/>
</dbReference>
<feature type="chain" id="PRO_5028946561" description="AB hydrolase-1 domain-containing protein" evidence="2">
    <location>
        <begin position="23"/>
        <end position="380"/>
    </location>
</feature>
<protein>
    <recommendedName>
        <fullName evidence="3">AB hydrolase-1 domain-containing protein</fullName>
    </recommendedName>
</protein>
<dbReference type="Gene3D" id="3.40.50.1820">
    <property type="entry name" value="alpha/beta hydrolase"/>
    <property type="match status" value="1"/>
</dbReference>
<feature type="compositionally biased region" description="Polar residues" evidence="1">
    <location>
        <begin position="369"/>
        <end position="380"/>
    </location>
</feature>
<dbReference type="Proteomes" id="UP000494111">
    <property type="component" value="Unassembled WGS sequence"/>
</dbReference>
<sequence>MRTGRFFSYIKWGVLCGPLLLAANGCATREAASPPPAKVSKLEAPVKRVADQVLAVKGAAGVGDLPLYASMDIVAAAPKVSTVLIVIHGTLRNADTYFDTGKEILSGAGKPDGSVLVVAPQFLTAPDVKQFSMPPQTLMWTQEGWKSGEPAIGPAPISSFEAIDALLDHFADKRLYPALRNVVVMGHSAGAQIVQRYAVVGQGGKLLARKGVPVRFVVANPSSYLYFSDQRPNPAPAGTCPAATKWKYQLEGGPPYVASQNADEVEARYAKRRVEYLLGQADTDPYTHFIDRSCGGMAQGPNRLERGLAYFDYLKSRHPAGLNQRVVQVPGVGHNNLGMFTSACGMAVLFDRPVPASCPVVGRPGPRTNAVSPQSRRPPG</sequence>
<evidence type="ECO:0000313" key="5">
    <source>
        <dbReference type="Proteomes" id="UP000494111"/>
    </source>
</evidence>
<feature type="region of interest" description="Disordered" evidence="1">
    <location>
        <begin position="361"/>
        <end position="380"/>
    </location>
</feature>
<feature type="domain" description="AB hydrolase-1" evidence="3">
    <location>
        <begin position="148"/>
        <end position="337"/>
    </location>
</feature>